<dbReference type="Pfam" id="PF13715">
    <property type="entry name" value="CarbopepD_reg_2"/>
    <property type="match status" value="1"/>
</dbReference>
<organism evidence="4 5">
    <name type="scientific">Gramella jeungdoensis</name>
    <dbReference type="NCBI Taxonomy" id="708091"/>
    <lineage>
        <taxon>Bacteria</taxon>
        <taxon>Pseudomonadati</taxon>
        <taxon>Bacteroidota</taxon>
        <taxon>Flavobacteriia</taxon>
        <taxon>Flavobacteriales</taxon>
        <taxon>Flavobacteriaceae</taxon>
        <taxon>Christiangramia</taxon>
    </lineage>
</organism>
<dbReference type="InterPro" id="IPR037682">
    <property type="entry name" value="TonB_C"/>
</dbReference>
<feature type="domain" description="TonB C-terminal" evidence="2">
    <location>
        <begin position="442"/>
        <end position="501"/>
    </location>
</feature>
<dbReference type="AlphaFoldDB" id="A0A4Y8ATT8"/>
<keyword evidence="1" id="KW-0812">Transmembrane</keyword>
<protein>
    <submittedName>
        <fullName evidence="4">BlaR1 peptidase M56</fullName>
    </submittedName>
</protein>
<sequence>MINYIIQVLLFQALFLAVYDFFLQKETFFKWNRVYLLATPILAFIIPLLKFKSIQQSIPQEYMVQLPTVFLNPEAVIIESTATESTFNVLPFLFYIGIMLFSTLFLVRLFKIINLIIHNKKINQGNFKLVLLPEQKAAFSFFNYIFIHQNLLDNKKLEIIKHETIHCKQLHTLDLLFFEVLKILMWFNPLIYVYQKRITLLHEYISDAEVVKESDKKLYFNTLLAETFNVENISFINQFFKQSLIKKRIVMIAKEKSQKIKQLKYLLLIPLLAGMLFYTSCIDEVNEELFEMESALNNVQDFRNGKYFDFEIGKTYVGNSLIIGRYLDVSEYTVKEKEITEKFNSNDELLFDHVVLLDENNVRVNWFRPKSARLGSKSKYEYVEGDDVPFAVVEEVPVFPGCEGTKEELRLCLQENITKHVNRNFNASLASDLGLTDGVKRIFVIFKIDKEGNISDAMARAPHKSLEDEAIRVVQSLPKMMPGKYNGNAVGVKYSLPIAFKVGGEQATNEQSKKAKEDFINGNKTDTVFEVVKGKITNENGKGLPGTNIVIKGTENGVVTDYDGNFAIRAMEEQILIISFIDYQTQEVKIGKERTINIVLKKNNT</sequence>
<dbReference type="Pfam" id="PF05569">
    <property type="entry name" value="Peptidase_M56"/>
    <property type="match status" value="1"/>
</dbReference>
<feature type="transmembrane region" description="Helical" evidence="1">
    <location>
        <begin position="92"/>
        <end position="110"/>
    </location>
</feature>
<keyword evidence="5" id="KW-1185">Reference proteome</keyword>
<name>A0A4Y8ATT8_9FLAO</name>
<dbReference type="SUPFAM" id="SSF49464">
    <property type="entry name" value="Carboxypeptidase regulatory domain-like"/>
    <property type="match status" value="1"/>
</dbReference>
<dbReference type="OrthoDB" id="1522859at2"/>
<accession>A0A4Y8ATT8</accession>
<dbReference type="InterPro" id="IPR008969">
    <property type="entry name" value="CarboxyPept-like_regulatory"/>
</dbReference>
<gene>
    <name evidence="4" type="ORF">E2488_07060</name>
</gene>
<dbReference type="SUPFAM" id="SSF74653">
    <property type="entry name" value="TolA/TonB C-terminal domain"/>
    <property type="match status" value="1"/>
</dbReference>
<evidence type="ECO:0000256" key="1">
    <source>
        <dbReference type="SAM" id="Phobius"/>
    </source>
</evidence>
<dbReference type="RefSeq" id="WP_134247638.1">
    <property type="nucleotide sequence ID" value="NZ_SNQI01000002.1"/>
</dbReference>
<proteinExistence type="predicted"/>
<keyword evidence="1" id="KW-1133">Transmembrane helix</keyword>
<dbReference type="Pfam" id="PF03544">
    <property type="entry name" value="TonB_C"/>
    <property type="match status" value="1"/>
</dbReference>
<dbReference type="EMBL" id="SNQI01000002">
    <property type="protein sequence ID" value="TEW75269.1"/>
    <property type="molecule type" value="Genomic_DNA"/>
</dbReference>
<dbReference type="Gene3D" id="2.60.40.1120">
    <property type="entry name" value="Carboxypeptidase-like, regulatory domain"/>
    <property type="match status" value="1"/>
</dbReference>
<dbReference type="Gene3D" id="3.30.1150.10">
    <property type="match status" value="1"/>
</dbReference>
<dbReference type="GO" id="GO:0055085">
    <property type="term" value="P:transmembrane transport"/>
    <property type="evidence" value="ECO:0007669"/>
    <property type="project" value="InterPro"/>
</dbReference>
<keyword evidence="1" id="KW-0472">Membrane</keyword>
<dbReference type="Proteomes" id="UP000298517">
    <property type="component" value="Unassembled WGS sequence"/>
</dbReference>
<feature type="domain" description="Peptidase M56" evidence="3">
    <location>
        <begin position="153"/>
        <end position="252"/>
    </location>
</feature>
<evidence type="ECO:0000259" key="2">
    <source>
        <dbReference type="Pfam" id="PF03544"/>
    </source>
</evidence>
<evidence type="ECO:0000259" key="3">
    <source>
        <dbReference type="Pfam" id="PF05569"/>
    </source>
</evidence>
<dbReference type="InterPro" id="IPR008756">
    <property type="entry name" value="Peptidase_M56"/>
</dbReference>
<feature type="transmembrane region" description="Helical" evidence="1">
    <location>
        <begin position="34"/>
        <end position="51"/>
    </location>
</feature>
<evidence type="ECO:0000313" key="5">
    <source>
        <dbReference type="Proteomes" id="UP000298517"/>
    </source>
</evidence>
<evidence type="ECO:0000313" key="4">
    <source>
        <dbReference type="EMBL" id="TEW75269.1"/>
    </source>
</evidence>
<reference evidence="4 5" key="1">
    <citation type="journal article" date="2011" name="J. Microbiol.">
        <title>Gramella jeungdoensis sp. nov., isolated from a solar saltern in Korea.</title>
        <authorList>
            <person name="Joung Y."/>
            <person name="Kim H."/>
            <person name="Jang T."/>
            <person name="Ahn T.S."/>
            <person name="Joh K."/>
        </authorList>
    </citation>
    <scope>NUCLEOTIDE SEQUENCE [LARGE SCALE GENOMIC DNA]</scope>
    <source>
        <strain evidence="4 5">KCTC 23123</strain>
    </source>
</reference>
<feature type="transmembrane region" description="Helical" evidence="1">
    <location>
        <begin position="6"/>
        <end position="22"/>
    </location>
</feature>
<comment type="caution">
    <text evidence="4">The sequence shown here is derived from an EMBL/GenBank/DDBJ whole genome shotgun (WGS) entry which is preliminary data.</text>
</comment>